<dbReference type="AlphaFoldDB" id="A0AAV0WP55"/>
<dbReference type="EMBL" id="CARXXK010000002">
    <property type="protein sequence ID" value="CAI6357266.1"/>
    <property type="molecule type" value="Genomic_DNA"/>
</dbReference>
<protein>
    <submittedName>
        <fullName evidence="1">Uncharacterized protein</fullName>
    </submittedName>
</protein>
<keyword evidence="2" id="KW-1185">Reference proteome</keyword>
<sequence length="111" mass="13181">MEEDEVLEEDDTNTLKRFEKRLEQILQIKNSVFTQVTHNIKKSQEKQKKAYDTRHSNKLVFKIGSLVLLRNCLRDDRKGGWSKAPFTGPCTILKIQKKQQLYFKNNERKIN</sequence>
<gene>
    <name evidence="1" type="ORF">MEUPH1_LOCUS12912</name>
</gene>
<evidence type="ECO:0000313" key="2">
    <source>
        <dbReference type="Proteomes" id="UP001160148"/>
    </source>
</evidence>
<reference evidence="1 2" key="1">
    <citation type="submission" date="2023-01" db="EMBL/GenBank/DDBJ databases">
        <authorList>
            <person name="Whitehead M."/>
        </authorList>
    </citation>
    <scope>NUCLEOTIDE SEQUENCE [LARGE SCALE GENOMIC DNA]</scope>
</reference>
<dbReference type="Proteomes" id="UP001160148">
    <property type="component" value="Unassembled WGS sequence"/>
</dbReference>
<name>A0AAV0WP55_9HEMI</name>
<comment type="caution">
    <text evidence="1">The sequence shown here is derived from an EMBL/GenBank/DDBJ whole genome shotgun (WGS) entry which is preliminary data.</text>
</comment>
<evidence type="ECO:0000313" key="1">
    <source>
        <dbReference type="EMBL" id="CAI6357266.1"/>
    </source>
</evidence>
<proteinExistence type="predicted"/>
<organism evidence="1 2">
    <name type="scientific">Macrosiphum euphorbiae</name>
    <name type="common">potato aphid</name>
    <dbReference type="NCBI Taxonomy" id="13131"/>
    <lineage>
        <taxon>Eukaryota</taxon>
        <taxon>Metazoa</taxon>
        <taxon>Ecdysozoa</taxon>
        <taxon>Arthropoda</taxon>
        <taxon>Hexapoda</taxon>
        <taxon>Insecta</taxon>
        <taxon>Pterygota</taxon>
        <taxon>Neoptera</taxon>
        <taxon>Paraneoptera</taxon>
        <taxon>Hemiptera</taxon>
        <taxon>Sternorrhyncha</taxon>
        <taxon>Aphidomorpha</taxon>
        <taxon>Aphidoidea</taxon>
        <taxon>Aphididae</taxon>
        <taxon>Macrosiphini</taxon>
        <taxon>Macrosiphum</taxon>
    </lineage>
</organism>
<accession>A0AAV0WP55</accession>